<dbReference type="SMART" id="SM00256">
    <property type="entry name" value="FBOX"/>
    <property type="match status" value="1"/>
</dbReference>
<dbReference type="AlphaFoldDB" id="D7L557"/>
<dbReference type="Pfam" id="PF07734">
    <property type="entry name" value="FBA_1"/>
    <property type="match status" value="1"/>
</dbReference>
<evidence type="ECO:0000259" key="1">
    <source>
        <dbReference type="PROSITE" id="PS50181"/>
    </source>
</evidence>
<feature type="domain" description="F-box" evidence="1">
    <location>
        <begin position="1"/>
        <end position="46"/>
    </location>
</feature>
<dbReference type="STRING" id="81972.D7L557"/>
<dbReference type="Pfam" id="PF00646">
    <property type="entry name" value="F-box"/>
    <property type="match status" value="1"/>
</dbReference>
<name>D7L557_ARALL</name>
<gene>
    <name evidence="2" type="ORF">ARALYDRAFT_342623</name>
</gene>
<accession>D7L557</accession>
<protein>
    <recommendedName>
        <fullName evidence="1">F-box domain-containing protein</fullName>
    </recommendedName>
</protein>
<dbReference type="PANTHER" id="PTHR47993">
    <property type="entry name" value="OS09G0372900 PROTEIN-RELATED"/>
    <property type="match status" value="1"/>
</dbReference>
<dbReference type="SUPFAM" id="SSF81383">
    <property type="entry name" value="F-box domain"/>
    <property type="match status" value="1"/>
</dbReference>
<organism evidence="3">
    <name type="scientific">Arabidopsis lyrata subsp. lyrata</name>
    <name type="common">Lyre-leaved rock-cress</name>
    <dbReference type="NCBI Taxonomy" id="81972"/>
    <lineage>
        <taxon>Eukaryota</taxon>
        <taxon>Viridiplantae</taxon>
        <taxon>Streptophyta</taxon>
        <taxon>Embryophyta</taxon>
        <taxon>Tracheophyta</taxon>
        <taxon>Spermatophyta</taxon>
        <taxon>Magnoliopsida</taxon>
        <taxon>eudicotyledons</taxon>
        <taxon>Gunneridae</taxon>
        <taxon>Pentapetalae</taxon>
        <taxon>rosids</taxon>
        <taxon>malvids</taxon>
        <taxon>Brassicales</taxon>
        <taxon>Brassicaceae</taxon>
        <taxon>Camelineae</taxon>
        <taxon>Arabidopsis</taxon>
    </lineage>
</organism>
<reference evidence="3" key="1">
    <citation type="journal article" date="2011" name="Nat. Genet.">
        <title>The Arabidopsis lyrata genome sequence and the basis of rapid genome size change.</title>
        <authorList>
            <person name="Hu T.T."/>
            <person name="Pattyn P."/>
            <person name="Bakker E.G."/>
            <person name="Cao J."/>
            <person name="Cheng J.-F."/>
            <person name="Clark R.M."/>
            <person name="Fahlgren N."/>
            <person name="Fawcett J.A."/>
            <person name="Grimwood J."/>
            <person name="Gundlach H."/>
            <person name="Haberer G."/>
            <person name="Hollister J.D."/>
            <person name="Ossowski S."/>
            <person name="Ottilar R.P."/>
            <person name="Salamov A.A."/>
            <person name="Schneeberger K."/>
            <person name="Spannagl M."/>
            <person name="Wang X."/>
            <person name="Yang L."/>
            <person name="Nasrallah M.E."/>
            <person name="Bergelson J."/>
            <person name="Carrington J.C."/>
            <person name="Gaut B.S."/>
            <person name="Schmutz J."/>
            <person name="Mayer K.F.X."/>
            <person name="Van de Peer Y."/>
            <person name="Grigoriev I.V."/>
            <person name="Nordborg M."/>
            <person name="Weigel D."/>
            <person name="Guo Y.-L."/>
        </authorList>
    </citation>
    <scope>NUCLEOTIDE SEQUENCE [LARGE SCALE GENOMIC DNA]</scope>
    <source>
        <strain evidence="3">cv. MN47</strain>
    </source>
</reference>
<dbReference type="InterPro" id="IPR050233">
    <property type="entry name" value="A_thaliana_F-box"/>
</dbReference>
<dbReference type="Gene3D" id="1.20.1280.50">
    <property type="match status" value="1"/>
</dbReference>
<evidence type="ECO:0000313" key="3">
    <source>
        <dbReference type="Proteomes" id="UP000008694"/>
    </source>
</evidence>
<dbReference type="InterPro" id="IPR001810">
    <property type="entry name" value="F-box_dom"/>
</dbReference>
<dbReference type="PANTHER" id="PTHR47993:SF289">
    <property type="entry name" value="F-BOX ASSOCIATED UBIQUITINATION EFFECTOR FAMILY PROTEIN"/>
    <property type="match status" value="1"/>
</dbReference>
<dbReference type="CDD" id="cd22157">
    <property type="entry name" value="F-box_AtFBW1-like"/>
    <property type="match status" value="1"/>
</dbReference>
<keyword evidence="3" id="KW-1185">Reference proteome</keyword>
<dbReference type="Proteomes" id="UP000008694">
    <property type="component" value="Unassembled WGS sequence"/>
</dbReference>
<dbReference type="InterPro" id="IPR006527">
    <property type="entry name" value="F-box-assoc_dom_typ1"/>
</dbReference>
<dbReference type="Gramene" id="fgenesh1_pg.C_scaffold_3002386">
    <property type="protein sequence ID" value="fgenesh1_pg.C_scaffold_3002386"/>
    <property type="gene ID" value="fgenesh1_pg.C_scaffold_3002386"/>
</dbReference>
<dbReference type="InterPro" id="IPR036047">
    <property type="entry name" value="F-box-like_dom_sf"/>
</dbReference>
<dbReference type="NCBIfam" id="TIGR01640">
    <property type="entry name" value="F_box_assoc_1"/>
    <property type="match status" value="1"/>
</dbReference>
<proteinExistence type="predicted"/>
<evidence type="ECO:0000313" key="2">
    <source>
        <dbReference type="EMBL" id="EFH59794.1"/>
    </source>
</evidence>
<dbReference type="PROSITE" id="PS50181">
    <property type="entry name" value="FBOX"/>
    <property type="match status" value="1"/>
</dbReference>
<dbReference type="InterPro" id="IPR017451">
    <property type="entry name" value="F-box-assoc_interact_dom"/>
</dbReference>
<sequence>MTKISNLPKDLVEEVLSRVPLTSLRNIRLTCKKWNILSKGESFAKKHLGDQAKEAATEREFMMVMMMDFRVYLMRVNLHNDVESCIKPEGELICLDEEDDVSQVFHCDGLLLCIMEDNTRIVVWNPYWGHTWWIVPTHNFHKLDVYTYALGYKQSSKSCRSYKILRFIDFSRTCFEFKIYNINSDSWKVLDVSPDWKIDSYSRGVSLKGNTYWFARERQGSSTFLVCFDFTRERFRSRFPLPIQPYILDTVSLSSVREEQLAVLFQRSRLSEMEMEIWITTKLEPNAVSWNSKVFLAMDIGLQFQFQVRAASFFIDEEKKVVVVFDKEKKYLVSTHNIAYIFGEDGTLEQVDLGLSADKFCYPLVCCYVPSLVQLYRFMVNTYKIQRFLELIFDLWYTLFLMPLSQFWLCSLESNAALVCPASSGSRYRGERFKEEYLQRIS</sequence>
<dbReference type="EMBL" id="GL348715">
    <property type="protein sequence ID" value="EFH59794.1"/>
    <property type="molecule type" value="Genomic_DNA"/>
</dbReference>
<dbReference type="HOGENOM" id="CLU_034692_0_0_1"/>